<dbReference type="EMBL" id="JANBPW010005816">
    <property type="protein sequence ID" value="KAJ1931827.1"/>
    <property type="molecule type" value="Genomic_DNA"/>
</dbReference>
<protein>
    <submittedName>
        <fullName evidence="1">Phosphate system positive regulatory protein pho81</fullName>
    </submittedName>
</protein>
<accession>A0ACC1IZT4</accession>
<feature type="non-terminal residue" evidence="1">
    <location>
        <position position="223"/>
    </location>
</feature>
<proteinExistence type="predicted"/>
<evidence type="ECO:0000313" key="1">
    <source>
        <dbReference type="EMBL" id="KAJ1931827.1"/>
    </source>
</evidence>
<dbReference type="Proteomes" id="UP001150603">
    <property type="component" value="Unassembled WGS sequence"/>
</dbReference>
<evidence type="ECO:0000313" key="2">
    <source>
        <dbReference type="Proteomes" id="UP001150603"/>
    </source>
</evidence>
<reference evidence="1" key="1">
    <citation type="submission" date="2022-07" db="EMBL/GenBank/DDBJ databases">
        <title>Phylogenomic reconstructions and comparative analyses of Kickxellomycotina fungi.</title>
        <authorList>
            <person name="Reynolds N.K."/>
            <person name="Stajich J.E."/>
            <person name="Barry K."/>
            <person name="Grigoriev I.V."/>
            <person name="Crous P."/>
            <person name="Smith M.E."/>
        </authorList>
    </citation>
    <scope>NUCLEOTIDE SEQUENCE</scope>
    <source>
        <strain evidence="1">NRRL 5244</strain>
    </source>
</reference>
<name>A0ACC1IZT4_9FUNG</name>
<gene>
    <name evidence="1" type="primary">PHO81_2</name>
    <name evidence="1" type="ORF">FBU59_006582</name>
</gene>
<comment type="caution">
    <text evidence="1">The sequence shown here is derived from an EMBL/GenBank/DDBJ whole genome shotgun (WGS) entry which is preliminary data.</text>
</comment>
<organism evidence="1 2">
    <name type="scientific">Linderina macrospora</name>
    <dbReference type="NCBI Taxonomy" id="4868"/>
    <lineage>
        <taxon>Eukaryota</taxon>
        <taxon>Fungi</taxon>
        <taxon>Fungi incertae sedis</taxon>
        <taxon>Zoopagomycota</taxon>
        <taxon>Kickxellomycotina</taxon>
        <taxon>Kickxellomycetes</taxon>
        <taxon>Kickxellales</taxon>
        <taxon>Kickxellaceae</taxon>
        <taxon>Linderina</taxon>
    </lineage>
</organism>
<keyword evidence="2" id="KW-1185">Reference proteome</keyword>
<sequence length="223" mass="25412">MGSFGKHIQAQTIPEWAAHYMSYKSLKKIINELTAPLTPGLSQSEAALQRLNTVKAAFFFQLDRELEKVNLFYLQKEADYKVRLKSLIDKQRSLRSRGPRNRTATIRALREAFLQSRHDLDKLQNFVEINGTGFRKILKKWDKRSKSSTKELYLARQVEVQPCFNQDVIAELSDTVTQCLSELENALEETELMAPTALPTQLDLISSPSLRASLNLTSSQATH</sequence>